<accession>A0AAE4Y7R4</accession>
<dbReference type="RefSeq" id="WP_168773196.1">
    <property type="nucleotide sequence ID" value="NZ_JAABNR010000002.1"/>
</dbReference>
<name>A0AAE4Y7R4_9RHOB</name>
<evidence type="ECO:0000313" key="3">
    <source>
        <dbReference type="Proteomes" id="UP001193501"/>
    </source>
</evidence>
<sequence length="1197" mass="129582">MSFLSAIDYGLAGKAVSYIQTGEGRTVLAALGAHQAKIDAAVQDLRYGRRNNQRLPTEKLVALMGQAVAHPDWLVRLCEVLVPITQSDTIHSLRSAEKLTPTVKALWLHLPSQFVLLPEAANWLSLPMVAALVDRMGRRADLLQLVFSHPLHVTLNRFPEPGVMKFLLTTSLEELKEAEARLDASSRAEMWQTLGRVQLALEEAVLDHLFTRLADGSAKVAAAARGALRGQDASRILPKALAQLAAPSAAQRKAAVQLLGDMKTPEALEALRQRQPEEGVESLRALIAQFLGTAPGLAEVQAAAPGPWAGPVSEQAEEGFYLSVKGERVALPPDVVLVDDGSSPFGRADVAELRRAEDDYNAKREAESKAKGWRVHTLKTSAEVIVSAFNGERLARGVQVPTRHPVYHPWMTRAMAQITPARRLALVMQGQMAVTHVVMPWSDYPLKTWLHEAMEAGEFDLRTLLRAAAAAGLTPAYSGPYARKPVPSSGSYEARFLQGVIEGADYTAPLRELAPHVVWPLLAQNLTLLVRYLPPQADAVGPMIEVLALLATLPALPQSMVNPVLYAAFSESAQVRKAAAALLRDVPGLEAALTAALADKRQTVRASAAQMMAAQRLTAGLPALTKALKAEKSETARAALIGAVKALGGDVSPWIGPEALTAEAKALITKLKPLPEGILHFSTLAGLCWADGSPIAPEVPEAWARLAVKLKTPGEGALFGLYLDQLRPSDAAAFSLWVLQSWISFDTAKGSQADHVAKMMVQAKQMQGHSYYAKYSLEELLAMVLAYSPNPYLNSGADTKGLLALAIRATQGVQVATAYLKDHGKRVSQAKALVDMLAAMGTPEAVQRLVATSTRFKQKSVREHAEAQVTALAEARGWTGDTLADRSVPSGGLEEGGQTVLEVGEAAKPYALRLGSDLKLRLFNPEGREVQSLPPGTDETTKEAKAQLSAAKAAVKAAVTQQSARLYEAMLAGRRWRLEDWQADLLGHPILSRLVESVIWRLLDEEGAVVASFRPTAEGDFLDAQGDDVALTGAFVDLLHGSHLQDTGPWLQHLKDFEITPLFAQLSRPVMRPTTETDRIETRHGWVIDGLRLRSEAAKYGYDKGATEDGGVFMTYIKRFPSVGIDAVIEFSGSEASVTADPVALQALYFVGNSKNRYRPLTLAKVPPLLLSECWCDLHDIALKGAHDPDWQKRMKF</sequence>
<proteinExistence type="predicted"/>
<dbReference type="AlphaFoldDB" id="A0AAE4Y7R4"/>
<dbReference type="InterPro" id="IPR011989">
    <property type="entry name" value="ARM-like"/>
</dbReference>
<organism evidence="2 3">
    <name type="scientific">Stagnihabitans tardus</name>
    <dbReference type="NCBI Taxonomy" id="2699202"/>
    <lineage>
        <taxon>Bacteria</taxon>
        <taxon>Pseudomonadati</taxon>
        <taxon>Pseudomonadota</taxon>
        <taxon>Alphaproteobacteria</taxon>
        <taxon>Rhodobacterales</taxon>
        <taxon>Paracoccaceae</taxon>
        <taxon>Stagnihabitans</taxon>
    </lineage>
</organism>
<dbReference type="Pfam" id="PF13569">
    <property type="entry name" value="DUF4132"/>
    <property type="match status" value="1"/>
</dbReference>
<evidence type="ECO:0000259" key="1">
    <source>
        <dbReference type="Pfam" id="PF13569"/>
    </source>
</evidence>
<protein>
    <submittedName>
        <fullName evidence="2">DUF4132 domain-containing protein</fullName>
    </submittedName>
</protein>
<dbReference type="SUPFAM" id="SSF48371">
    <property type="entry name" value="ARM repeat"/>
    <property type="match status" value="1"/>
</dbReference>
<keyword evidence="3" id="KW-1185">Reference proteome</keyword>
<dbReference type="InterPro" id="IPR025406">
    <property type="entry name" value="DUF4132"/>
</dbReference>
<dbReference type="Proteomes" id="UP001193501">
    <property type="component" value="Unassembled WGS sequence"/>
</dbReference>
<comment type="caution">
    <text evidence="2">The sequence shown here is derived from an EMBL/GenBank/DDBJ whole genome shotgun (WGS) entry which is preliminary data.</text>
</comment>
<gene>
    <name evidence="2" type="ORF">GV832_02215</name>
</gene>
<dbReference type="EMBL" id="JAABNR010000002">
    <property type="protein sequence ID" value="NBZ86381.1"/>
    <property type="molecule type" value="Genomic_DNA"/>
</dbReference>
<reference evidence="2" key="1">
    <citation type="submission" date="2020-01" db="EMBL/GenBank/DDBJ databases">
        <authorList>
            <person name="Chen W.-M."/>
        </authorList>
    </citation>
    <scope>NUCLEOTIDE SEQUENCE</scope>
    <source>
        <strain evidence="2">CYK-10</strain>
    </source>
</reference>
<dbReference type="InterPro" id="IPR016024">
    <property type="entry name" value="ARM-type_fold"/>
</dbReference>
<dbReference type="Gene3D" id="1.25.10.10">
    <property type="entry name" value="Leucine-rich Repeat Variant"/>
    <property type="match status" value="2"/>
</dbReference>
<feature type="domain" description="DUF4132" evidence="1">
    <location>
        <begin position="927"/>
        <end position="1078"/>
    </location>
</feature>
<evidence type="ECO:0000313" key="2">
    <source>
        <dbReference type="EMBL" id="NBZ86381.1"/>
    </source>
</evidence>